<dbReference type="OrthoDB" id="1903584at2"/>
<dbReference type="Proteomes" id="UP000005384">
    <property type="component" value="Unassembled WGS sequence"/>
</dbReference>
<feature type="transmembrane region" description="Helical" evidence="1">
    <location>
        <begin position="102"/>
        <end position="121"/>
    </location>
</feature>
<evidence type="ECO:0008006" key="4">
    <source>
        <dbReference type="Google" id="ProtNLM"/>
    </source>
</evidence>
<dbReference type="RefSeq" id="WP_006783045.1">
    <property type="nucleotide sequence ID" value="NZ_CP040506.1"/>
</dbReference>
<reference evidence="2 3" key="1">
    <citation type="submission" date="2011-08" db="EMBL/GenBank/DDBJ databases">
        <title>The Genome Sequence of Clostridium hathewayi WAL-18680.</title>
        <authorList>
            <consortium name="The Broad Institute Genome Sequencing Platform"/>
            <person name="Earl A."/>
            <person name="Ward D."/>
            <person name="Feldgarden M."/>
            <person name="Gevers D."/>
            <person name="Finegold S.M."/>
            <person name="Summanen P.H."/>
            <person name="Molitoris D.R."/>
            <person name="Song M."/>
            <person name="Daigneault M."/>
            <person name="Allen-Vercoe E."/>
            <person name="Young S.K."/>
            <person name="Zeng Q."/>
            <person name="Gargeya S."/>
            <person name="Fitzgerald M."/>
            <person name="Haas B."/>
            <person name="Abouelleil A."/>
            <person name="Alvarado L."/>
            <person name="Arachchi H.M."/>
            <person name="Berlin A."/>
            <person name="Brown A."/>
            <person name="Chapman S.B."/>
            <person name="Chen Z."/>
            <person name="Dunbar C."/>
            <person name="Freedman E."/>
            <person name="Gearin G."/>
            <person name="Gellesch M."/>
            <person name="Goldberg J."/>
            <person name="Griggs A."/>
            <person name="Gujja S."/>
            <person name="Heiman D."/>
            <person name="Howarth C."/>
            <person name="Larson L."/>
            <person name="Lui A."/>
            <person name="MacDonald P.J.P."/>
            <person name="Montmayeur A."/>
            <person name="Murphy C."/>
            <person name="Neiman D."/>
            <person name="Pearson M."/>
            <person name="Priest M."/>
            <person name="Roberts A."/>
            <person name="Saif S."/>
            <person name="Shea T."/>
            <person name="Shenoy N."/>
            <person name="Sisk P."/>
            <person name="Stolte C."/>
            <person name="Sykes S."/>
            <person name="Wortman J."/>
            <person name="Nusbaum C."/>
            <person name="Birren B."/>
        </authorList>
    </citation>
    <scope>NUCLEOTIDE SEQUENCE [LARGE SCALE GENOMIC DNA]</scope>
    <source>
        <strain evidence="2 3">WAL-18680</strain>
    </source>
</reference>
<evidence type="ECO:0000313" key="2">
    <source>
        <dbReference type="EMBL" id="EHI56853.1"/>
    </source>
</evidence>
<feature type="transmembrane region" description="Helical" evidence="1">
    <location>
        <begin position="133"/>
        <end position="152"/>
    </location>
</feature>
<feature type="transmembrane region" description="Helical" evidence="1">
    <location>
        <begin position="5"/>
        <end position="22"/>
    </location>
</feature>
<gene>
    <name evidence="2" type="ORF">HMPREF9473_05057</name>
</gene>
<dbReference type="AlphaFoldDB" id="G5INH9"/>
<keyword evidence="1" id="KW-1133">Transmembrane helix</keyword>
<sequence>MFLNFVAYLLIPLYTIWFVAGTNWFTTNFSVLGNMIGRSEEFVLWGLMVGIYFFWCLRRIVRRMEVKPKGTFLIPTSLVLLTFALTTPYLPEVLPLKSFLHIIFAFVAAVCLMLCLYLIVWRLYQGDRETYRTYLKSLIAITCFSAFLLVLAGIISSALEIFFTISTVILVRSLLRQVDSDT</sequence>
<protein>
    <recommendedName>
        <fullName evidence="4">DUF998 domain-containing protein</fullName>
    </recommendedName>
</protein>
<keyword evidence="1" id="KW-0472">Membrane</keyword>
<proteinExistence type="predicted"/>
<keyword evidence="3" id="KW-1185">Reference proteome</keyword>
<dbReference type="EMBL" id="ADLN01000128">
    <property type="protein sequence ID" value="EHI56853.1"/>
    <property type="molecule type" value="Genomic_DNA"/>
</dbReference>
<evidence type="ECO:0000256" key="1">
    <source>
        <dbReference type="SAM" id="Phobius"/>
    </source>
</evidence>
<dbReference type="PATRIC" id="fig|742737.3.peg.5050"/>
<dbReference type="HOGENOM" id="CLU_115751_0_0_9"/>
<accession>G5INH9</accession>
<comment type="caution">
    <text evidence="2">The sequence shown here is derived from an EMBL/GenBank/DDBJ whole genome shotgun (WGS) entry which is preliminary data.</text>
</comment>
<keyword evidence="1" id="KW-0812">Transmembrane</keyword>
<feature type="transmembrane region" description="Helical" evidence="1">
    <location>
        <begin position="72"/>
        <end position="90"/>
    </location>
</feature>
<evidence type="ECO:0000313" key="3">
    <source>
        <dbReference type="Proteomes" id="UP000005384"/>
    </source>
</evidence>
<name>G5INH9_9FIRM</name>
<feature type="transmembrane region" description="Helical" evidence="1">
    <location>
        <begin position="42"/>
        <end position="60"/>
    </location>
</feature>
<organism evidence="2 3">
    <name type="scientific">Hungatella hathewayi WAL-18680</name>
    <dbReference type="NCBI Taxonomy" id="742737"/>
    <lineage>
        <taxon>Bacteria</taxon>
        <taxon>Bacillati</taxon>
        <taxon>Bacillota</taxon>
        <taxon>Clostridia</taxon>
        <taxon>Lachnospirales</taxon>
        <taxon>Lachnospiraceae</taxon>
        <taxon>Hungatella</taxon>
    </lineage>
</organism>